<accession>A0A9P4H6Y7</accession>
<dbReference type="AlphaFoldDB" id="A0A9P4H6Y7"/>
<organism evidence="1 2">
    <name type="scientific">Setomelanomma holmii</name>
    <dbReference type="NCBI Taxonomy" id="210430"/>
    <lineage>
        <taxon>Eukaryota</taxon>
        <taxon>Fungi</taxon>
        <taxon>Dikarya</taxon>
        <taxon>Ascomycota</taxon>
        <taxon>Pezizomycotina</taxon>
        <taxon>Dothideomycetes</taxon>
        <taxon>Pleosporomycetidae</taxon>
        <taxon>Pleosporales</taxon>
        <taxon>Pleosporineae</taxon>
        <taxon>Phaeosphaeriaceae</taxon>
        <taxon>Setomelanomma</taxon>
    </lineage>
</organism>
<dbReference type="OrthoDB" id="2687452at2759"/>
<protein>
    <recommendedName>
        <fullName evidence="3">C2H2-type domain-containing protein</fullName>
    </recommendedName>
</protein>
<dbReference type="EMBL" id="ML978202">
    <property type="protein sequence ID" value="KAF2029278.1"/>
    <property type="molecule type" value="Genomic_DNA"/>
</dbReference>
<name>A0A9P4H6Y7_9PLEO</name>
<evidence type="ECO:0000313" key="1">
    <source>
        <dbReference type="EMBL" id="KAF2029278.1"/>
    </source>
</evidence>
<gene>
    <name evidence="1" type="ORF">EK21DRAFT_113013</name>
</gene>
<evidence type="ECO:0008006" key="3">
    <source>
        <dbReference type="Google" id="ProtNLM"/>
    </source>
</evidence>
<dbReference type="Proteomes" id="UP000799777">
    <property type="component" value="Unassembled WGS sequence"/>
</dbReference>
<keyword evidence="2" id="KW-1185">Reference proteome</keyword>
<reference evidence="1" key="1">
    <citation type="journal article" date="2020" name="Stud. Mycol.">
        <title>101 Dothideomycetes genomes: a test case for predicting lifestyles and emergence of pathogens.</title>
        <authorList>
            <person name="Haridas S."/>
            <person name="Albert R."/>
            <person name="Binder M."/>
            <person name="Bloem J."/>
            <person name="Labutti K."/>
            <person name="Salamov A."/>
            <person name="Andreopoulos B."/>
            <person name="Baker S."/>
            <person name="Barry K."/>
            <person name="Bills G."/>
            <person name="Bluhm B."/>
            <person name="Cannon C."/>
            <person name="Castanera R."/>
            <person name="Culley D."/>
            <person name="Daum C."/>
            <person name="Ezra D."/>
            <person name="Gonzalez J."/>
            <person name="Henrissat B."/>
            <person name="Kuo A."/>
            <person name="Liang C."/>
            <person name="Lipzen A."/>
            <person name="Lutzoni F."/>
            <person name="Magnuson J."/>
            <person name="Mondo S."/>
            <person name="Nolan M."/>
            <person name="Ohm R."/>
            <person name="Pangilinan J."/>
            <person name="Park H.-J."/>
            <person name="Ramirez L."/>
            <person name="Alfaro M."/>
            <person name="Sun H."/>
            <person name="Tritt A."/>
            <person name="Yoshinaga Y."/>
            <person name="Zwiers L.-H."/>
            <person name="Turgeon B."/>
            <person name="Goodwin S."/>
            <person name="Spatafora J."/>
            <person name="Crous P."/>
            <person name="Grigoriev I."/>
        </authorList>
    </citation>
    <scope>NUCLEOTIDE SEQUENCE</scope>
    <source>
        <strain evidence="1">CBS 110217</strain>
    </source>
</reference>
<comment type="caution">
    <text evidence="1">The sequence shown here is derived from an EMBL/GenBank/DDBJ whole genome shotgun (WGS) entry which is preliminary data.</text>
</comment>
<proteinExistence type="predicted"/>
<sequence length="263" mass="29507">MTDEEFEALMAVTEESETTSTIDHSDMEHRYDEHFSLLDGADSLFAQSRPTTYIGIDEPCLPQPTPCGSGLNNREFFHHLRTSHGLHENATDPFYLPTVGEWQPSNPLSDNEIPCQGFTQVTAPYTSGPQDTMGTPVEVSVATFPHGSKTYGTLSATNITSPASHAMTNVRPSSSFIVSAHRSSNSSGYVFHCNNSRCRGATFNRWYDFERHNDAYHKGTSALWCPEFGCERSKGFEEKPFPKSRKDKLMEHVRKIHEVEYEG</sequence>
<evidence type="ECO:0000313" key="2">
    <source>
        <dbReference type="Proteomes" id="UP000799777"/>
    </source>
</evidence>